<proteinExistence type="predicted"/>
<gene>
    <name evidence="3" type="ORF">NP233_g11579</name>
</gene>
<sequence length="157" mass="17785">MRTVELKAIKTNPMRTVELKAIETDPAEFCIVAQDTAIHTREIPLSEKIRDQISMMSATTILVVATSRWLRFANLLNFPSVTTALQIHWYQAPSRERTGALFFLIDGPDIMSKMAGESESNLRKALERRTPLRSPSVMRLTLSHLSVKRSTERSSIN</sequence>
<keyword evidence="4" id="KW-1185">Reference proteome</keyword>
<reference evidence="3" key="1">
    <citation type="submission" date="2022-07" db="EMBL/GenBank/DDBJ databases">
        <title>Genome Sequence of Leucocoprinus birnbaumii.</title>
        <authorList>
            <person name="Buettner E."/>
        </authorList>
    </citation>
    <scope>NUCLEOTIDE SEQUENCE</scope>
    <source>
        <strain evidence="3">VT141</strain>
    </source>
</reference>
<evidence type="ECO:0000313" key="4">
    <source>
        <dbReference type="Proteomes" id="UP001213000"/>
    </source>
</evidence>
<dbReference type="Proteomes" id="UP001213000">
    <property type="component" value="Unassembled WGS sequence"/>
</dbReference>
<dbReference type="EMBL" id="JANIEX010001423">
    <property type="protein sequence ID" value="KAJ3558096.1"/>
    <property type="molecule type" value="Genomic_DNA"/>
</dbReference>
<evidence type="ECO:0000313" key="3">
    <source>
        <dbReference type="EMBL" id="KAJ3558096.1"/>
    </source>
</evidence>
<keyword evidence="2" id="KW-0067">ATP-binding</keyword>
<name>A0AAD5YQT6_9AGAR</name>
<evidence type="ECO:0000256" key="2">
    <source>
        <dbReference type="ARBA" id="ARBA00022840"/>
    </source>
</evidence>
<dbReference type="Gene3D" id="3.10.330.10">
    <property type="match status" value="1"/>
</dbReference>
<evidence type="ECO:0000256" key="1">
    <source>
        <dbReference type="ARBA" id="ARBA00022741"/>
    </source>
</evidence>
<keyword evidence="1" id="KW-0547">Nucleotide-binding</keyword>
<dbReference type="AlphaFoldDB" id="A0AAD5YQT6"/>
<organism evidence="3 4">
    <name type="scientific">Leucocoprinus birnbaumii</name>
    <dbReference type="NCBI Taxonomy" id="56174"/>
    <lineage>
        <taxon>Eukaryota</taxon>
        <taxon>Fungi</taxon>
        <taxon>Dikarya</taxon>
        <taxon>Basidiomycota</taxon>
        <taxon>Agaricomycotina</taxon>
        <taxon>Agaricomycetes</taxon>
        <taxon>Agaricomycetidae</taxon>
        <taxon>Agaricales</taxon>
        <taxon>Agaricineae</taxon>
        <taxon>Agaricaceae</taxon>
        <taxon>Leucocoprinus</taxon>
    </lineage>
</organism>
<dbReference type="SUPFAM" id="SSF54585">
    <property type="entry name" value="Cdc48 domain 2-like"/>
    <property type="match status" value="1"/>
</dbReference>
<dbReference type="InterPro" id="IPR029067">
    <property type="entry name" value="CDC48_domain_2-like_sf"/>
</dbReference>
<comment type="caution">
    <text evidence="3">The sequence shown here is derived from an EMBL/GenBank/DDBJ whole genome shotgun (WGS) entry which is preliminary data.</text>
</comment>
<protein>
    <submittedName>
        <fullName evidence="3">Uncharacterized protein</fullName>
    </submittedName>
</protein>
<accession>A0AAD5YQT6</accession>
<dbReference type="GO" id="GO:0005524">
    <property type="term" value="F:ATP binding"/>
    <property type="evidence" value="ECO:0007669"/>
    <property type="project" value="UniProtKB-KW"/>
</dbReference>